<dbReference type="EMBL" id="LT670849">
    <property type="protein sequence ID" value="SHN66669.1"/>
    <property type="molecule type" value="Genomic_DNA"/>
</dbReference>
<dbReference type="InterPro" id="IPR042216">
    <property type="entry name" value="MitoNEET_CISD"/>
</dbReference>
<feature type="domain" description="Iron-binding zinc finger CDGSH type" evidence="5">
    <location>
        <begin position="48"/>
        <end position="80"/>
    </location>
</feature>
<keyword evidence="7" id="KW-1185">Reference proteome</keyword>
<keyword evidence="4" id="KW-0411">Iron-sulfur</keyword>
<sequence>MSEQPHIGGRAPLPIQVQAGEEYWWCACGRSKTQPFCDGSHEGTGFEPMQYIAPETKRVFFCTCKRTKTMPLCDGSHKELAT</sequence>
<protein>
    <submittedName>
        <fullName evidence="6">Iron-binding zinc finger CDGSH type</fullName>
    </submittedName>
</protein>
<dbReference type="GO" id="GO:0051537">
    <property type="term" value="F:2 iron, 2 sulfur cluster binding"/>
    <property type="evidence" value="ECO:0007669"/>
    <property type="project" value="UniProtKB-KW"/>
</dbReference>
<evidence type="ECO:0000256" key="4">
    <source>
        <dbReference type="ARBA" id="ARBA00023014"/>
    </source>
</evidence>
<dbReference type="Proteomes" id="UP000184096">
    <property type="component" value="Chromosome I"/>
</dbReference>
<evidence type="ECO:0000313" key="6">
    <source>
        <dbReference type="EMBL" id="SHN66669.1"/>
    </source>
</evidence>
<dbReference type="PANTHER" id="PTHR46491">
    <property type="entry name" value="CDGSH IRON SULFUR DOMAIN PROTEIN HOMOLOG"/>
    <property type="match status" value="1"/>
</dbReference>
<keyword evidence="2" id="KW-0479">Metal-binding</keyword>
<keyword evidence="1" id="KW-0001">2Fe-2S</keyword>
<evidence type="ECO:0000256" key="2">
    <source>
        <dbReference type="ARBA" id="ARBA00022723"/>
    </source>
</evidence>
<dbReference type="SMART" id="SM00704">
    <property type="entry name" value="ZnF_CDGSH"/>
    <property type="match status" value="2"/>
</dbReference>
<dbReference type="Gene3D" id="3.40.5.90">
    <property type="entry name" value="CDGSH iron-sulfur domain, mitoNEET-type"/>
    <property type="match status" value="2"/>
</dbReference>
<dbReference type="InterPro" id="IPR018967">
    <property type="entry name" value="FeS-contain_CDGSH-typ"/>
</dbReference>
<dbReference type="OrthoDB" id="9795032at2"/>
<dbReference type="InterPro" id="IPR052950">
    <property type="entry name" value="CISD"/>
</dbReference>
<keyword evidence="3" id="KW-0408">Iron</keyword>
<dbReference type="RefSeq" id="WP_072816977.1">
    <property type="nucleotide sequence ID" value="NZ_LT670849.1"/>
</dbReference>
<evidence type="ECO:0000259" key="5">
    <source>
        <dbReference type="SMART" id="SM00704"/>
    </source>
</evidence>
<evidence type="ECO:0000256" key="1">
    <source>
        <dbReference type="ARBA" id="ARBA00022714"/>
    </source>
</evidence>
<dbReference type="GO" id="GO:0005737">
    <property type="term" value="C:cytoplasm"/>
    <property type="evidence" value="ECO:0007669"/>
    <property type="project" value="UniProtKB-ARBA"/>
</dbReference>
<reference evidence="7" key="1">
    <citation type="submission" date="2016-11" db="EMBL/GenBank/DDBJ databases">
        <authorList>
            <person name="Varghese N."/>
            <person name="Submissions S."/>
        </authorList>
    </citation>
    <scope>NUCLEOTIDE SEQUENCE [LARGE SCALE GENOMIC DNA]</scope>
    <source>
        <strain evidence="7">GAS401</strain>
    </source>
</reference>
<evidence type="ECO:0000256" key="3">
    <source>
        <dbReference type="ARBA" id="ARBA00023004"/>
    </source>
</evidence>
<proteinExistence type="predicted"/>
<accession>A0A1M7T7H9</accession>
<feature type="domain" description="Iron-binding zinc finger CDGSH type" evidence="5">
    <location>
        <begin position="10"/>
        <end position="47"/>
    </location>
</feature>
<organism evidence="6 7">
    <name type="scientific">Bradyrhizobium erythrophlei</name>
    <dbReference type="NCBI Taxonomy" id="1437360"/>
    <lineage>
        <taxon>Bacteria</taxon>
        <taxon>Pseudomonadati</taxon>
        <taxon>Pseudomonadota</taxon>
        <taxon>Alphaproteobacteria</taxon>
        <taxon>Hyphomicrobiales</taxon>
        <taxon>Nitrobacteraceae</taxon>
        <taxon>Bradyrhizobium</taxon>
    </lineage>
</organism>
<dbReference type="AlphaFoldDB" id="A0A1M7T7H9"/>
<dbReference type="GO" id="GO:0046872">
    <property type="term" value="F:metal ion binding"/>
    <property type="evidence" value="ECO:0007669"/>
    <property type="project" value="UniProtKB-KW"/>
</dbReference>
<evidence type="ECO:0000313" key="7">
    <source>
        <dbReference type="Proteomes" id="UP000184096"/>
    </source>
</evidence>
<dbReference type="PANTHER" id="PTHR46491:SF3">
    <property type="entry name" value="CDGSH IRON-SULFUR DOMAIN-CONTAINING PROTEIN 3, MITOCHONDRIAL"/>
    <property type="match status" value="1"/>
</dbReference>
<dbReference type="Pfam" id="PF09360">
    <property type="entry name" value="zf-CDGSH"/>
    <property type="match status" value="2"/>
</dbReference>
<name>A0A1M7T7H9_9BRAD</name>
<gene>
    <name evidence="6" type="ORF">SAMN05444170_1039</name>
</gene>